<dbReference type="SUPFAM" id="SSF46689">
    <property type="entry name" value="Homeodomain-like"/>
    <property type="match status" value="1"/>
</dbReference>
<accession>A0A0L6U426</accession>
<dbReference type="Gene3D" id="1.10.10.10">
    <property type="entry name" value="Winged helix-like DNA-binding domain superfamily/Winged helix DNA-binding domain"/>
    <property type="match status" value="1"/>
</dbReference>
<keyword evidence="6" id="KW-0808">Transferase</keyword>
<dbReference type="InterPro" id="IPR001347">
    <property type="entry name" value="SIS_dom"/>
</dbReference>
<keyword evidence="2" id="KW-0238">DNA-binding</keyword>
<feature type="domain" description="HTH rpiR-type" evidence="4">
    <location>
        <begin position="12"/>
        <end position="88"/>
    </location>
</feature>
<dbReference type="InterPro" id="IPR036388">
    <property type="entry name" value="WH-like_DNA-bd_sf"/>
</dbReference>
<dbReference type="RefSeq" id="WP_050738723.1">
    <property type="nucleotide sequence ID" value="NZ_LGYO01000006.1"/>
</dbReference>
<evidence type="ECO:0000256" key="3">
    <source>
        <dbReference type="ARBA" id="ARBA00023163"/>
    </source>
</evidence>
<dbReference type="GO" id="GO:1901135">
    <property type="term" value="P:carbohydrate derivative metabolic process"/>
    <property type="evidence" value="ECO:0007669"/>
    <property type="project" value="InterPro"/>
</dbReference>
<dbReference type="AlphaFoldDB" id="A0A0L6U426"/>
<dbReference type="GO" id="GO:0003700">
    <property type="term" value="F:DNA-binding transcription factor activity"/>
    <property type="evidence" value="ECO:0007669"/>
    <property type="project" value="InterPro"/>
</dbReference>
<proteinExistence type="predicted"/>
<dbReference type="Proteomes" id="UP000036873">
    <property type="component" value="Unassembled WGS sequence"/>
</dbReference>
<dbReference type="GO" id="GO:0097367">
    <property type="term" value="F:carbohydrate derivative binding"/>
    <property type="evidence" value="ECO:0007669"/>
    <property type="project" value="InterPro"/>
</dbReference>
<dbReference type="PATRIC" id="fig|52689.4.peg.3146"/>
<dbReference type="GO" id="GO:0016301">
    <property type="term" value="F:kinase activity"/>
    <property type="evidence" value="ECO:0007669"/>
    <property type="project" value="UniProtKB-KW"/>
</dbReference>
<dbReference type="PANTHER" id="PTHR30514">
    <property type="entry name" value="GLUCOKINASE"/>
    <property type="match status" value="1"/>
</dbReference>
<dbReference type="STRING" id="52689.AKG39_02205"/>
<evidence type="ECO:0000313" key="7">
    <source>
        <dbReference type="Proteomes" id="UP000036873"/>
    </source>
</evidence>
<dbReference type="GO" id="GO:0003677">
    <property type="term" value="F:DNA binding"/>
    <property type="evidence" value="ECO:0007669"/>
    <property type="project" value="UniProtKB-KW"/>
</dbReference>
<sequence length="311" mass="35816">MEENTNGKNENRDIFSAIKQHYPKLSKSHKLIADYVFSHYERVSEMSAIKVAKSVKVSEATVVRFSVSLGYEGYPEFRRALKNEMNSKLTTIERINMTLRNEEKEKALQETVHNVLKTDASNINATFEDFDYETFKSSIDLILDARKVVIIGFRTTTLLTEHLGYYLNLILDNVRVVNYGVTDIYEHLIKVNEEDVVIAISFPRYAQKTYEAVEFLKNKGVKIITITDNDNAPINAFTEYRLIAKSNVYSFVDSLVAPLSLINALVISVGLRNIGKTKETFNELEEIWRDHFIYTGDELENEFMKGHKKNK</sequence>
<keyword evidence="3" id="KW-0804">Transcription</keyword>
<dbReference type="PROSITE" id="PS51071">
    <property type="entry name" value="HTH_RPIR"/>
    <property type="match status" value="1"/>
</dbReference>
<evidence type="ECO:0000313" key="6">
    <source>
        <dbReference type="EMBL" id="KNZ43274.1"/>
    </source>
</evidence>
<dbReference type="Pfam" id="PF01418">
    <property type="entry name" value="HTH_6"/>
    <property type="match status" value="1"/>
</dbReference>
<dbReference type="Gene3D" id="3.40.50.10490">
    <property type="entry name" value="Glucose-6-phosphate isomerase like protein, domain 1"/>
    <property type="match status" value="1"/>
</dbReference>
<dbReference type="InterPro" id="IPR046348">
    <property type="entry name" value="SIS_dom_sf"/>
</dbReference>
<name>A0A0L6U426_9FIRM</name>
<gene>
    <name evidence="6" type="ORF">AKG39_02205</name>
</gene>
<dbReference type="InterPro" id="IPR035472">
    <property type="entry name" value="RpiR-like_SIS"/>
</dbReference>
<comment type="caution">
    <text evidence="6">The sequence shown here is derived from an EMBL/GenBank/DDBJ whole genome shotgun (WGS) entry which is preliminary data.</text>
</comment>
<evidence type="ECO:0000256" key="2">
    <source>
        <dbReference type="ARBA" id="ARBA00023125"/>
    </source>
</evidence>
<evidence type="ECO:0000259" key="4">
    <source>
        <dbReference type="PROSITE" id="PS51071"/>
    </source>
</evidence>
<dbReference type="EMBL" id="LGYO01000006">
    <property type="protein sequence ID" value="KNZ43274.1"/>
    <property type="molecule type" value="Genomic_DNA"/>
</dbReference>
<evidence type="ECO:0000256" key="1">
    <source>
        <dbReference type="ARBA" id="ARBA00023015"/>
    </source>
</evidence>
<keyword evidence="1" id="KW-0805">Transcription regulation</keyword>
<keyword evidence="7" id="KW-1185">Reference proteome</keyword>
<dbReference type="SUPFAM" id="SSF53697">
    <property type="entry name" value="SIS domain"/>
    <property type="match status" value="1"/>
</dbReference>
<feature type="domain" description="SIS" evidence="5">
    <location>
        <begin position="138"/>
        <end position="276"/>
    </location>
</feature>
<dbReference type="InterPro" id="IPR047640">
    <property type="entry name" value="RpiR-like"/>
</dbReference>
<dbReference type="CDD" id="cd05013">
    <property type="entry name" value="SIS_RpiR"/>
    <property type="match status" value="1"/>
</dbReference>
<dbReference type="InterPro" id="IPR000281">
    <property type="entry name" value="HTH_RpiR"/>
</dbReference>
<dbReference type="PANTHER" id="PTHR30514:SF18">
    <property type="entry name" value="RPIR-FAMILY TRANSCRIPTIONAL REGULATOR"/>
    <property type="match status" value="1"/>
</dbReference>
<dbReference type="InterPro" id="IPR009057">
    <property type="entry name" value="Homeodomain-like_sf"/>
</dbReference>
<keyword evidence="6" id="KW-0418">Kinase</keyword>
<dbReference type="Pfam" id="PF01380">
    <property type="entry name" value="SIS"/>
    <property type="match status" value="1"/>
</dbReference>
<dbReference type="OrthoDB" id="2930at2"/>
<reference evidence="7" key="1">
    <citation type="submission" date="2015-07" db="EMBL/GenBank/DDBJ databases">
        <title>Draft genome sequence of Acetobacterium bakii DSM 8293, a potential psychrophilic chemical producer through syngas fermentation.</title>
        <authorList>
            <person name="Song Y."/>
            <person name="Hwang S."/>
            <person name="Cho B.-K."/>
        </authorList>
    </citation>
    <scope>NUCLEOTIDE SEQUENCE [LARGE SCALE GENOMIC DNA]</scope>
    <source>
        <strain evidence="7">DSM 8239</strain>
    </source>
</reference>
<evidence type="ECO:0000259" key="5">
    <source>
        <dbReference type="PROSITE" id="PS51464"/>
    </source>
</evidence>
<protein>
    <submittedName>
        <fullName evidence="6">N-acetylmannosamine kinase</fullName>
    </submittedName>
</protein>
<dbReference type="PROSITE" id="PS51464">
    <property type="entry name" value="SIS"/>
    <property type="match status" value="1"/>
</dbReference>
<organism evidence="6 7">
    <name type="scientific">Acetobacterium bakii</name>
    <dbReference type="NCBI Taxonomy" id="52689"/>
    <lineage>
        <taxon>Bacteria</taxon>
        <taxon>Bacillati</taxon>
        <taxon>Bacillota</taxon>
        <taxon>Clostridia</taxon>
        <taxon>Eubacteriales</taxon>
        <taxon>Eubacteriaceae</taxon>
        <taxon>Acetobacterium</taxon>
    </lineage>
</organism>